<name>A0A0E9TZW8_ANGAN</name>
<accession>A0A0E9TZW8</accession>
<dbReference type="AlphaFoldDB" id="A0A0E9TZW8"/>
<sequence>MMCVLVPPSHSVKWNHFLP</sequence>
<organism evidence="1">
    <name type="scientific">Anguilla anguilla</name>
    <name type="common">European freshwater eel</name>
    <name type="synonym">Muraena anguilla</name>
    <dbReference type="NCBI Taxonomy" id="7936"/>
    <lineage>
        <taxon>Eukaryota</taxon>
        <taxon>Metazoa</taxon>
        <taxon>Chordata</taxon>
        <taxon>Craniata</taxon>
        <taxon>Vertebrata</taxon>
        <taxon>Euteleostomi</taxon>
        <taxon>Actinopterygii</taxon>
        <taxon>Neopterygii</taxon>
        <taxon>Teleostei</taxon>
        <taxon>Anguilliformes</taxon>
        <taxon>Anguillidae</taxon>
        <taxon>Anguilla</taxon>
    </lineage>
</organism>
<reference evidence="1" key="1">
    <citation type="submission" date="2014-11" db="EMBL/GenBank/DDBJ databases">
        <authorList>
            <person name="Amaro Gonzalez C."/>
        </authorList>
    </citation>
    <scope>NUCLEOTIDE SEQUENCE</scope>
</reference>
<evidence type="ECO:0000313" key="1">
    <source>
        <dbReference type="EMBL" id="JAH58248.1"/>
    </source>
</evidence>
<reference evidence="1" key="2">
    <citation type="journal article" date="2015" name="Fish Shellfish Immunol.">
        <title>Early steps in the European eel (Anguilla anguilla)-Vibrio vulnificus interaction in the gills: Role of the RtxA13 toxin.</title>
        <authorList>
            <person name="Callol A."/>
            <person name="Pajuelo D."/>
            <person name="Ebbesson L."/>
            <person name="Teles M."/>
            <person name="MacKenzie S."/>
            <person name="Amaro C."/>
        </authorList>
    </citation>
    <scope>NUCLEOTIDE SEQUENCE</scope>
</reference>
<protein>
    <submittedName>
        <fullName evidence="1">Uncharacterized protein</fullName>
    </submittedName>
</protein>
<proteinExistence type="predicted"/>
<dbReference type="EMBL" id="GBXM01050329">
    <property type="protein sequence ID" value="JAH58248.1"/>
    <property type="molecule type" value="Transcribed_RNA"/>
</dbReference>